<keyword evidence="5 8" id="KW-1133">Transmembrane helix</keyword>
<evidence type="ECO:0000256" key="7">
    <source>
        <dbReference type="SAM" id="MobiDB-lite"/>
    </source>
</evidence>
<evidence type="ECO:0000256" key="6">
    <source>
        <dbReference type="ARBA" id="ARBA00023136"/>
    </source>
</evidence>
<feature type="transmembrane region" description="Helical" evidence="8">
    <location>
        <begin position="385"/>
        <end position="403"/>
    </location>
</feature>
<reference evidence="9 10" key="1">
    <citation type="journal article" date="2011" name="Stand. Genomic Sci.">
        <title>Complete genome sequence of Parvibaculum lavamentivorans type strain (DS-1(T)).</title>
        <authorList>
            <person name="Schleheck D."/>
            <person name="Weiss M."/>
            <person name="Pitluck S."/>
            <person name="Bruce D."/>
            <person name="Land M.L."/>
            <person name="Han S."/>
            <person name="Saunders E."/>
            <person name="Tapia R."/>
            <person name="Detter C."/>
            <person name="Brettin T."/>
            <person name="Han J."/>
            <person name="Woyke T."/>
            <person name="Goodwin L."/>
            <person name="Pennacchio L."/>
            <person name="Nolan M."/>
            <person name="Cook A.M."/>
            <person name="Kjelleberg S."/>
            <person name="Thomas T."/>
        </authorList>
    </citation>
    <scope>NUCLEOTIDE SEQUENCE [LARGE SCALE GENOMIC DNA]</scope>
    <source>
        <strain evidence="10">DS-1 / DSM 13023 / NCIMB 13966</strain>
    </source>
</reference>
<dbReference type="PANTHER" id="PTHR30250:SF10">
    <property type="entry name" value="LIPOPOLYSACCHARIDE BIOSYNTHESIS PROTEIN WZXC"/>
    <property type="match status" value="1"/>
</dbReference>
<dbReference type="Proteomes" id="UP000006377">
    <property type="component" value="Chromosome"/>
</dbReference>
<protein>
    <submittedName>
        <fullName evidence="9">Polysaccharide biosynthesis protein</fullName>
    </submittedName>
</protein>
<dbReference type="Pfam" id="PF13440">
    <property type="entry name" value="Polysacc_synt_3"/>
    <property type="match status" value="1"/>
</dbReference>
<evidence type="ECO:0000256" key="5">
    <source>
        <dbReference type="ARBA" id="ARBA00022989"/>
    </source>
</evidence>
<keyword evidence="4 8" id="KW-0812">Transmembrane</keyword>
<evidence type="ECO:0000256" key="2">
    <source>
        <dbReference type="ARBA" id="ARBA00007430"/>
    </source>
</evidence>
<feature type="transmembrane region" description="Helical" evidence="8">
    <location>
        <begin position="37"/>
        <end position="60"/>
    </location>
</feature>
<comment type="subcellular location">
    <subcellularLocation>
        <location evidence="1">Cell membrane</location>
        <topology evidence="1">Multi-pass membrane protein</topology>
    </subcellularLocation>
</comment>
<dbReference type="KEGG" id="pla:Plav_1910"/>
<feature type="transmembrane region" description="Helical" evidence="8">
    <location>
        <begin position="313"/>
        <end position="332"/>
    </location>
</feature>
<dbReference type="GO" id="GO:0005886">
    <property type="term" value="C:plasma membrane"/>
    <property type="evidence" value="ECO:0007669"/>
    <property type="project" value="UniProtKB-SubCell"/>
</dbReference>
<keyword evidence="3" id="KW-1003">Cell membrane</keyword>
<feature type="region of interest" description="Disordered" evidence="7">
    <location>
        <begin position="1"/>
        <end position="25"/>
    </location>
</feature>
<feature type="transmembrane region" description="Helical" evidence="8">
    <location>
        <begin position="466"/>
        <end position="487"/>
    </location>
</feature>
<dbReference type="CDD" id="cd13127">
    <property type="entry name" value="MATE_tuaB_like"/>
    <property type="match status" value="1"/>
</dbReference>
<dbReference type="HOGENOM" id="CLU_026911_5_0_5"/>
<evidence type="ECO:0000313" key="9">
    <source>
        <dbReference type="EMBL" id="ABS63525.1"/>
    </source>
</evidence>
<evidence type="ECO:0000313" key="10">
    <source>
        <dbReference type="Proteomes" id="UP000006377"/>
    </source>
</evidence>
<feature type="transmembrane region" description="Helical" evidence="8">
    <location>
        <begin position="409"/>
        <end position="429"/>
    </location>
</feature>
<dbReference type="STRING" id="402881.Plav_1910"/>
<keyword evidence="6 8" id="KW-0472">Membrane</keyword>
<feature type="compositionally biased region" description="Basic and acidic residues" evidence="7">
    <location>
        <begin position="1"/>
        <end position="11"/>
    </location>
</feature>
<evidence type="ECO:0000256" key="1">
    <source>
        <dbReference type="ARBA" id="ARBA00004651"/>
    </source>
</evidence>
<dbReference type="RefSeq" id="WP_012110821.1">
    <property type="nucleotide sequence ID" value="NC_009719.1"/>
</dbReference>
<evidence type="ECO:0000256" key="8">
    <source>
        <dbReference type="SAM" id="Phobius"/>
    </source>
</evidence>
<organism evidence="9 10">
    <name type="scientific">Parvibaculum lavamentivorans (strain DS-1 / DSM 13023 / NCIMB 13966)</name>
    <dbReference type="NCBI Taxonomy" id="402881"/>
    <lineage>
        <taxon>Bacteria</taxon>
        <taxon>Pseudomonadati</taxon>
        <taxon>Pseudomonadota</taxon>
        <taxon>Alphaproteobacteria</taxon>
        <taxon>Hyphomicrobiales</taxon>
        <taxon>Parvibaculaceae</taxon>
        <taxon>Parvibaculum</taxon>
    </lineage>
</organism>
<dbReference type="eggNOG" id="COG2244">
    <property type="taxonomic scope" value="Bacteria"/>
</dbReference>
<name>A7HUE2_PARL1</name>
<comment type="similarity">
    <text evidence="2">Belongs to the polysaccharide synthase family.</text>
</comment>
<feature type="transmembrane region" description="Helical" evidence="8">
    <location>
        <begin position="66"/>
        <end position="87"/>
    </location>
</feature>
<feature type="transmembrane region" description="Helical" evidence="8">
    <location>
        <begin position="441"/>
        <end position="460"/>
    </location>
</feature>
<feature type="transmembrane region" description="Helical" evidence="8">
    <location>
        <begin position="344"/>
        <end position="364"/>
    </location>
</feature>
<feature type="transmembrane region" description="Helical" evidence="8">
    <location>
        <begin position="108"/>
        <end position="127"/>
    </location>
</feature>
<proteinExistence type="inferred from homology"/>
<dbReference type="PANTHER" id="PTHR30250">
    <property type="entry name" value="PST FAMILY PREDICTED COLANIC ACID TRANSPORTER"/>
    <property type="match status" value="1"/>
</dbReference>
<feature type="transmembrane region" description="Helical" evidence="8">
    <location>
        <begin position="139"/>
        <end position="160"/>
    </location>
</feature>
<dbReference type="InterPro" id="IPR050833">
    <property type="entry name" value="Poly_Biosynth_Transport"/>
</dbReference>
<keyword evidence="10" id="KW-1185">Reference proteome</keyword>
<gene>
    <name evidence="9" type="ordered locus">Plav_1910</name>
</gene>
<evidence type="ECO:0000256" key="3">
    <source>
        <dbReference type="ARBA" id="ARBA00022475"/>
    </source>
</evidence>
<evidence type="ECO:0000256" key="4">
    <source>
        <dbReference type="ARBA" id="ARBA00022692"/>
    </source>
</evidence>
<dbReference type="EMBL" id="CP000774">
    <property type="protein sequence ID" value="ABS63525.1"/>
    <property type="molecule type" value="Genomic_DNA"/>
</dbReference>
<dbReference type="AlphaFoldDB" id="A7HUE2"/>
<accession>A7HUE2</accession>
<sequence>MSFDDGERPGAGKETGGAEPARHKPGTLVQKSLTGAFWTFGGSVVQAVMKMLVLAVLARLLTPHDFGVVGAAMVVVGLLNIFTQLGVGPAIVQRVDLTDTHIKTGQTLSLAMGFITGAIFYFSAPAIEGFFRIDGVADVVRVLAFVFPLKGMAIVAEGLLQRNMRFRDMAAVESASYIFGYAPAAIVLAALGWGAEALAIGLLAQAFLLRVAYRFLVRQKFSLALDSGAMKQLLNYGGGHTLARLGNFSALNADNLVVGRWLGAEALGIYARSYQLIMQPANLFGTVVDKVLFPAMASVQDDKERLARAYERLTGVVAMITLPLSFVLIVLADELILTVLGGQWGGVVLPFQILVVTLVFRTAYKLGDSLWRAVGATYRGAARQWTYAAAVLAGAAFGQFWGISGVATGVGIAIAVNFWLTLLMCRKLINISLKKIGGALLRHFAIALAVGGIALAGKLAMLEFGVSGPVILVVTGALLAVCAMLAYRFLISIFGAEGEWLRDVVVEKISKRKRSRTFGR</sequence>